<dbReference type="InterPro" id="IPR036291">
    <property type="entry name" value="NAD(P)-bd_dom_sf"/>
</dbReference>
<dbReference type="PROSITE" id="PS00061">
    <property type="entry name" value="ADH_SHORT"/>
    <property type="match status" value="1"/>
</dbReference>
<keyword evidence="6" id="KW-0812">Transmembrane</keyword>
<name>A0A162K679_CORDF</name>
<dbReference type="PRINTS" id="PR00080">
    <property type="entry name" value="SDRFAMILY"/>
</dbReference>
<dbReference type="InterPro" id="IPR052780">
    <property type="entry name" value="AAA_Catabolism_Regulators"/>
</dbReference>
<dbReference type="Pfam" id="PF00106">
    <property type="entry name" value="adh_short"/>
    <property type="match status" value="1"/>
</dbReference>
<dbReference type="InterPro" id="IPR002347">
    <property type="entry name" value="SDR_fam"/>
</dbReference>
<evidence type="ECO:0000313" key="9">
    <source>
        <dbReference type="Proteomes" id="UP000076881"/>
    </source>
</evidence>
<feature type="region of interest" description="Disordered" evidence="5">
    <location>
        <begin position="856"/>
        <end position="886"/>
    </location>
</feature>
<dbReference type="GO" id="GO:0003677">
    <property type="term" value="F:DNA binding"/>
    <property type="evidence" value="ECO:0007669"/>
    <property type="project" value="InterPro"/>
</dbReference>
<comment type="caution">
    <text evidence="8">The sequence shown here is derived from an EMBL/GenBank/DDBJ whole genome shotgun (WGS) entry which is preliminary data.</text>
</comment>
<evidence type="ECO:0000256" key="1">
    <source>
        <dbReference type="ARBA" id="ARBA00006484"/>
    </source>
</evidence>
<feature type="transmembrane region" description="Helical" evidence="6">
    <location>
        <begin position="787"/>
        <end position="808"/>
    </location>
</feature>
<dbReference type="InterPro" id="IPR007219">
    <property type="entry name" value="XnlR_reg_dom"/>
</dbReference>
<dbReference type="GO" id="GO:0006351">
    <property type="term" value="P:DNA-templated transcription"/>
    <property type="evidence" value="ECO:0007669"/>
    <property type="project" value="InterPro"/>
</dbReference>
<dbReference type="GO" id="GO:0005634">
    <property type="term" value="C:nucleus"/>
    <property type="evidence" value="ECO:0007669"/>
    <property type="project" value="TreeGrafter"/>
</dbReference>
<dbReference type="EMBL" id="AZHF01000003">
    <property type="protein sequence ID" value="OAA78452.1"/>
    <property type="molecule type" value="Genomic_DNA"/>
</dbReference>
<evidence type="ECO:0000256" key="2">
    <source>
        <dbReference type="ARBA" id="ARBA00022857"/>
    </source>
</evidence>
<dbReference type="OrthoDB" id="5818554at2759"/>
<gene>
    <name evidence="8" type="ORF">LEL_05275</name>
</gene>
<keyword evidence="6" id="KW-0472">Membrane</keyword>
<organism evidence="8 9">
    <name type="scientific">Akanthomyces lecanii RCEF 1005</name>
    <dbReference type="NCBI Taxonomy" id="1081108"/>
    <lineage>
        <taxon>Eukaryota</taxon>
        <taxon>Fungi</taxon>
        <taxon>Dikarya</taxon>
        <taxon>Ascomycota</taxon>
        <taxon>Pezizomycotina</taxon>
        <taxon>Sordariomycetes</taxon>
        <taxon>Hypocreomycetidae</taxon>
        <taxon>Hypocreales</taxon>
        <taxon>Cordycipitaceae</taxon>
        <taxon>Akanthomyces</taxon>
        <taxon>Cordyceps confragosa</taxon>
    </lineage>
</organism>
<evidence type="ECO:0000259" key="7">
    <source>
        <dbReference type="SMART" id="SM00906"/>
    </source>
</evidence>
<dbReference type="PRINTS" id="PR00081">
    <property type="entry name" value="GDHRDH"/>
</dbReference>
<dbReference type="STRING" id="1081108.A0A162K679"/>
<accession>A0A162K679</accession>
<dbReference type="Gene3D" id="3.40.50.720">
    <property type="entry name" value="NAD(P)-binding Rossmann-like Domain"/>
    <property type="match status" value="1"/>
</dbReference>
<evidence type="ECO:0000256" key="6">
    <source>
        <dbReference type="SAM" id="Phobius"/>
    </source>
</evidence>
<dbReference type="SMART" id="SM00906">
    <property type="entry name" value="Fungal_trans"/>
    <property type="match status" value="1"/>
</dbReference>
<evidence type="ECO:0000313" key="8">
    <source>
        <dbReference type="EMBL" id="OAA78452.1"/>
    </source>
</evidence>
<dbReference type="AlphaFoldDB" id="A0A162K679"/>
<dbReference type="CDD" id="cd05233">
    <property type="entry name" value="SDR_c"/>
    <property type="match status" value="1"/>
</dbReference>
<evidence type="ECO:0000256" key="3">
    <source>
        <dbReference type="ARBA" id="ARBA00023002"/>
    </source>
</evidence>
<evidence type="ECO:0000256" key="4">
    <source>
        <dbReference type="ARBA" id="ARBA00023242"/>
    </source>
</evidence>
<evidence type="ECO:0000256" key="5">
    <source>
        <dbReference type="SAM" id="MobiDB-lite"/>
    </source>
</evidence>
<feature type="compositionally biased region" description="Low complexity" evidence="5">
    <location>
        <begin position="356"/>
        <end position="371"/>
    </location>
</feature>
<reference evidence="8 9" key="1">
    <citation type="journal article" date="2016" name="Genome Biol. Evol.">
        <title>Divergent and convergent evolution of fungal pathogenicity.</title>
        <authorList>
            <person name="Shang Y."/>
            <person name="Xiao G."/>
            <person name="Zheng P."/>
            <person name="Cen K."/>
            <person name="Zhan S."/>
            <person name="Wang C."/>
        </authorList>
    </citation>
    <scope>NUCLEOTIDE SEQUENCE [LARGE SCALE GENOMIC DNA]</scope>
    <source>
        <strain evidence="8 9">RCEF 1005</strain>
    </source>
</reference>
<feature type="domain" description="Xylanolytic transcriptional activator regulatory" evidence="7">
    <location>
        <begin position="550"/>
        <end position="625"/>
    </location>
</feature>
<keyword evidence="3" id="KW-0560">Oxidoreductase</keyword>
<dbReference type="SUPFAM" id="SSF51735">
    <property type="entry name" value="NAD(P)-binding Rossmann-fold domains"/>
    <property type="match status" value="1"/>
</dbReference>
<dbReference type="Pfam" id="PF04082">
    <property type="entry name" value="Fungal_trans"/>
    <property type="match status" value="1"/>
</dbReference>
<keyword evidence="2" id="KW-0521">NADP</keyword>
<keyword evidence="4" id="KW-0539">Nucleus</keyword>
<feature type="compositionally biased region" description="Basic residues" evidence="5">
    <location>
        <begin position="288"/>
        <end position="297"/>
    </location>
</feature>
<dbReference type="CDD" id="cd12148">
    <property type="entry name" value="fungal_TF_MHR"/>
    <property type="match status" value="1"/>
</dbReference>
<feature type="region of interest" description="Disordered" evidence="5">
    <location>
        <begin position="401"/>
        <end position="424"/>
    </location>
</feature>
<dbReference type="Proteomes" id="UP000076881">
    <property type="component" value="Unassembled WGS sequence"/>
</dbReference>
<feature type="region of interest" description="Disordered" evidence="5">
    <location>
        <begin position="285"/>
        <end position="371"/>
    </location>
</feature>
<dbReference type="InterPro" id="IPR020904">
    <property type="entry name" value="Sc_DH/Rdtase_CS"/>
</dbReference>
<comment type="similarity">
    <text evidence="1">Belongs to the short-chain dehydrogenases/reductases (SDR) family.</text>
</comment>
<sequence>MTTISLNEVDNRVQGRLALVTGASGGIGSGCAKGLAADGCDVALHYSSSKDKAEALASELKAQYPTQLFATISADLTSRDATRGLVSSLLALPDVAAKHKAVSILVANAGLGRRIRDIQDIEEMDWDDIMEVNARSQFVVTKAALQGMRQQGWGRVILVGSIASHGGGINGCHYAASKGALCSMGKNLATVLAAEGITVNIVSPAMIGATGMIPTPKSRTWTKGTDIDALKEQDPGLGIAASVPIHRLGIPEEVASVVSMDSTGSPGTPPCQRCIEEKRECVLATSRRGGRRVRKKKNLGEAEASAAGGGSGTAIAAGPLQTPVRQTSARDGHGMDAWPHGGAAQHQDPSWTGDGSASRTDASQSASRRSSVALEGHLASADLLNPSDALDLLAQVADLEPGNHDKESMPARTANSRQAPRDTNLRYPPISDGALGFADAAALIQHYHENFHPFFPIVYKSIFDGHISEWIEKEPHVLTAVLTVASKEEPSWQRAHEACSRHMESLLSPLIYGGVTTVGAVEALLILAEWAPQPPHEISSIGCGKEDYGAWMLVGVAIRLGYLQRMEQTGLQDPPESPSESFSRKKIAWAACYMSDRQVSIRLGKGFWSRGPGPASNLRAVDFPSLQSQQLGPDNMGLLFQAQLELTQLFSNAHDILYSSTSHREQLYVGGEYVRYIDDFAAVLRKWKMTWGSFSFTPHVKASLILSYDFLRLYINAFAFQATMNRAAAKTRKANKSHTTGPLFADLAAAPDARFIYESIDAANSLLSILNSFIDPVAGLKYMPLKYSLFVIYAAVFLFKACLYNLFATPNEGITGVRRAILGTIAQLQKTSSSTQSIGHRYARSLRLLWRKRSSKRGQKHDNSQAAQPAPNIPPEQSLPGPQEGFDSGLQGGIGLDALNGFSWRDLDSLGQYISNDASIHTTDGVLTTPEFDSEHSTNAVDALPVDFAYQNMWNGGDIIF</sequence>
<dbReference type="GO" id="GO:0000981">
    <property type="term" value="F:DNA-binding transcription factor activity, RNA polymerase II-specific"/>
    <property type="evidence" value="ECO:0007669"/>
    <property type="project" value="TreeGrafter"/>
</dbReference>
<protein>
    <submittedName>
        <fullName evidence="8">NAD(P)-binding domain protein</fullName>
    </submittedName>
</protein>
<proteinExistence type="inferred from homology"/>
<keyword evidence="9" id="KW-1185">Reference proteome</keyword>
<dbReference type="PANTHER" id="PTHR31644">
    <property type="entry name" value="TRANSCRIPTIONAL ACTIVATOR ARO80-RELATED"/>
    <property type="match status" value="1"/>
</dbReference>
<dbReference type="PANTHER" id="PTHR31644:SF1">
    <property type="entry name" value="ZN(II)2CYS6 TRANSCRIPTION FACTOR (EUROFUNG)"/>
    <property type="match status" value="1"/>
</dbReference>
<keyword evidence="6" id="KW-1133">Transmembrane helix</keyword>
<dbReference type="FunFam" id="3.40.50.720:FF:000173">
    <property type="entry name" value="3-oxoacyl-[acyl-carrier protein] reductase"/>
    <property type="match status" value="1"/>
</dbReference>
<dbReference type="GO" id="GO:0016491">
    <property type="term" value="F:oxidoreductase activity"/>
    <property type="evidence" value="ECO:0007669"/>
    <property type="project" value="UniProtKB-KW"/>
</dbReference>
<dbReference type="GO" id="GO:0008270">
    <property type="term" value="F:zinc ion binding"/>
    <property type="evidence" value="ECO:0007669"/>
    <property type="project" value="InterPro"/>
</dbReference>